<evidence type="ECO:0000313" key="1">
    <source>
        <dbReference type="EMBL" id="MBE7525681.1"/>
    </source>
</evidence>
<dbReference type="Proteomes" id="UP000710385">
    <property type="component" value="Unassembled WGS sequence"/>
</dbReference>
<sequence>MRLKKLEARARPRRYFQSRLRTRLVYPHGRPWHVVFVRPVAGMLTVAAVMGAGTSVYAYSSEDVLPSHPLYPVRQTLERVEERIAFSNTHRANLERKILLRRVREAELMEVRRMRIGPQDIERMMRAMQEAIDIGEKLPPPLQNQHDQMVAQAELQHAKLIERVLSAGGNGENAKVERLMKRELGNLGERIEKMDERRRRTYENLLIRRAAMMRKMPWKIEDDGVYITPPGMIEFAPTSVRDFETRVLQTDSTESVHLPIGEVQPIRIEESDSGFEWQTAEVREREF</sequence>
<organism evidence="1 2">
    <name type="scientific">candidate division WWE3 bacterium</name>
    <dbReference type="NCBI Taxonomy" id="2053526"/>
    <lineage>
        <taxon>Bacteria</taxon>
        <taxon>Katanobacteria</taxon>
    </lineage>
</organism>
<comment type="caution">
    <text evidence="1">The sequence shown here is derived from an EMBL/GenBank/DDBJ whole genome shotgun (WGS) entry which is preliminary data.</text>
</comment>
<protein>
    <recommendedName>
        <fullName evidence="3">DUF5667 domain-containing protein</fullName>
    </recommendedName>
</protein>
<gene>
    <name evidence="1" type="ORF">HS096_04835</name>
</gene>
<name>A0A928TRB9_UNCKA</name>
<accession>A0A928TRB9</accession>
<evidence type="ECO:0008006" key="3">
    <source>
        <dbReference type="Google" id="ProtNLM"/>
    </source>
</evidence>
<reference evidence="1" key="1">
    <citation type="submission" date="2020-05" db="EMBL/GenBank/DDBJ databases">
        <title>High-Quality Genomes of Partial-Nitritation/Anammox System by Hierarchical Clustering Based Hybrid Assembly.</title>
        <authorList>
            <person name="Liu L."/>
            <person name="Wang Y."/>
            <person name="Che Y."/>
            <person name="Chen Y."/>
            <person name="Xia Y."/>
            <person name="Luo R."/>
            <person name="Cheng S.H."/>
            <person name="Zheng C."/>
            <person name="Zhang T."/>
        </authorList>
    </citation>
    <scope>NUCLEOTIDE SEQUENCE</scope>
    <source>
        <strain evidence="1">H1_PAT1</strain>
    </source>
</reference>
<proteinExistence type="predicted"/>
<dbReference type="AlphaFoldDB" id="A0A928TRB9"/>
<dbReference type="EMBL" id="JABTTY010000001">
    <property type="protein sequence ID" value="MBE7525681.1"/>
    <property type="molecule type" value="Genomic_DNA"/>
</dbReference>
<evidence type="ECO:0000313" key="2">
    <source>
        <dbReference type="Proteomes" id="UP000710385"/>
    </source>
</evidence>